<reference evidence="2 3" key="1">
    <citation type="submission" date="2019-01" db="EMBL/GenBank/DDBJ databases">
        <title>Chengkuizengella sp. nov., isolated from deep-sea sediment of East Pacific Ocean.</title>
        <authorList>
            <person name="Yang J."/>
            <person name="Lai Q."/>
            <person name="Shao Z."/>
        </authorList>
    </citation>
    <scope>NUCLEOTIDE SEQUENCE [LARGE SCALE GENOMIC DNA]</scope>
    <source>
        <strain evidence="2 3">YPA3-1-1</strain>
    </source>
</reference>
<dbReference type="AlphaFoldDB" id="A0A6N9Q7L1"/>
<keyword evidence="1" id="KW-0812">Transmembrane</keyword>
<evidence type="ECO:0008006" key="4">
    <source>
        <dbReference type="Google" id="ProtNLM"/>
    </source>
</evidence>
<name>A0A6N9Q7L1_9BACL</name>
<evidence type="ECO:0000313" key="3">
    <source>
        <dbReference type="Proteomes" id="UP000448943"/>
    </source>
</evidence>
<proteinExistence type="predicted"/>
<keyword evidence="1" id="KW-0472">Membrane</keyword>
<organism evidence="2 3">
    <name type="scientific">Chengkuizengella marina</name>
    <dbReference type="NCBI Taxonomy" id="2507566"/>
    <lineage>
        <taxon>Bacteria</taxon>
        <taxon>Bacillati</taxon>
        <taxon>Bacillota</taxon>
        <taxon>Bacilli</taxon>
        <taxon>Bacillales</taxon>
        <taxon>Paenibacillaceae</taxon>
        <taxon>Chengkuizengella</taxon>
    </lineage>
</organism>
<evidence type="ECO:0000313" key="2">
    <source>
        <dbReference type="EMBL" id="NBI30856.1"/>
    </source>
</evidence>
<dbReference type="OrthoDB" id="2475645at2"/>
<keyword evidence="3" id="KW-1185">Reference proteome</keyword>
<feature type="transmembrane region" description="Helical" evidence="1">
    <location>
        <begin position="7"/>
        <end position="27"/>
    </location>
</feature>
<protein>
    <recommendedName>
        <fullName evidence="4">DUF3139 domain-containing protein</fullName>
    </recommendedName>
</protein>
<dbReference type="Proteomes" id="UP000448943">
    <property type="component" value="Unassembled WGS sequence"/>
</dbReference>
<dbReference type="RefSeq" id="WP_160647667.1">
    <property type="nucleotide sequence ID" value="NZ_SIJB01000043.1"/>
</dbReference>
<comment type="caution">
    <text evidence="2">The sequence shown here is derived from an EMBL/GenBank/DDBJ whole genome shotgun (WGS) entry which is preliminary data.</text>
</comment>
<keyword evidence="1" id="KW-1133">Transmembrane helix</keyword>
<dbReference type="EMBL" id="SIJB01000043">
    <property type="protein sequence ID" value="NBI30856.1"/>
    <property type="molecule type" value="Genomic_DNA"/>
</dbReference>
<gene>
    <name evidence="2" type="ORF">ERL59_18050</name>
</gene>
<accession>A0A6N9Q7L1</accession>
<sequence>MNKKTKFLVIIFTIIVIVISISLVMGFQKLKEKHLEEIDRVITSTGGKVNEVSEVNPKSSPFNDESDRSNIIYKITYEKSGTQLIAWYRAINQVNDIHDESFPFGEKWIFED</sequence>
<evidence type="ECO:0000256" key="1">
    <source>
        <dbReference type="SAM" id="Phobius"/>
    </source>
</evidence>